<dbReference type="InterPro" id="IPR024719">
    <property type="entry name" value="HpaB/PvcC/4-BUDH_C"/>
</dbReference>
<evidence type="ECO:0000259" key="5">
    <source>
        <dbReference type="Pfam" id="PF03241"/>
    </source>
</evidence>
<feature type="domain" description="HpaB/PvcC/4-BUDH C-terminal" evidence="5">
    <location>
        <begin position="285"/>
        <end position="477"/>
    </location>
</feature>
<feature type="binding site" evidence="4">
    <location>
        <position position="194"/>
    </location>
    <ligand>
        <name>FAD</name>
        <dbReference type="ChEBI" id="CHEBI:57692"/>
    </ligand>
</feature>
<evidence type="ECO:0000256" key="4">
    <source>
        <dbReference type="PIRSR" id="PIRSR000331-2"/>
    </source>
</evidence>
<feature type="domain" description="HpaB/PvcC/4-BUDH N-terminal" evidence="6">
    <location>
        <begin position="6"/>
        <end position="276"/>
    </location>
</feature>
<sequence>MPAKNGKQFIDRIDHANPRVWIRGEQLDGKLSDHPAFRGLMLTQAELYDMQYHPDYMERMTYSSPSSKDPVGLSFMQPKTKEDLQRRREMTMLWGEKHHGLLGRSPDYMNTGLMAFSAAAELLGEKRPEFADNMRKYYEYCRERDISLSHAFVQPHASRFDDLLEDGSIESCAAQIVEQNRDGIVVSGAFLLATQGVTTDEILVYPPALPFIPEENNPRTFAFAVPNNLPGIRWICRETLALGDSAYDYPLSSRFDEMDTLVIFDEVLVPWERVFILGDDRLSMRLFQESGFHVHCGHQVLCRYIAKTEFTLGILLYMAETLDRASSPATIDKMTEVIAHYETLKSLLVAAEAGAAPDRFGSMLPDRRPIWTANVLFPKMYPRMIELIQLLGGSSVIMIPSELDFAGESKPALDRYLRGSGVDATSKTALFRLAWDLSSSGFGGRQTLYERFFFGDASVVASRLYQTFSLSEKEACIGKVKAFLQSKDE</sequence>
<evidence type="ECO:0000259" key="6">
    <source>
        <dbReference type="Pfam" id="PF11794"/>
    </source>
</evidence>
<dbReference type="Proteomes" id="UP000679779">
    <property type="component" value="Unassembled WGS sequence"/>
</dbReference>
<dbReference type="GO" id="GO:0016712">
    <property type="term" value="F:oxidoreductase activity, acting on paired donors, with incorporation or reduction of molecular oxygen, reduced flavin or flavoprotein as one donor, and incorporation of one atom of oxygen"/>
    <property type="evidence" value="ECO:0007669"/>
    <property type="project" value="InterPro"/>
</dbReference>
<dbReference type="InterPro" id="IPR046373">
    <property type="entry name" value="Acyl-CoA_Oxase/DH_mid-dom_sf"/>
</dbReference>
<dbReference type="InterPro" id="IPR036250">
    <property type="entry name" value="AcylCo_DH-like_C"/>
</dbReference>
<dbReference type="NCBIfam" id="TIGR02309">
    <property type="entry name" value="HpaB-1"/>
    <property type="match status" value="1"/>
</dbReference>
<dbReference type="GO" id="GO:0010124">
    <property type="term" value="P:phenylacetate catabolic process"/>
    <property type="evidence" value="ECO:0007669"/>
    <property type="project" value="InterPro"/>
</dbReference>
<evidence type="ECO:0000313" key="7">
    <source>
        <dbReference type="EMBL" id="GIO31020.1"/>
    </source>
</evidence>
<evidence type="ECO:0000256" key="2">
    <source>
        <dbReference type="ARBA" id="ARBA00022827"/>
    </source>
</evidence>
<dbReference type="Pfam" id="PF11794">
    <property type="entry name" value="HpaB_N"/>
    <property type="match status" value="1"/>
</dbReference>
<dbReference type="InterPro" id="IPR004925">
    <property type="entry name" value="HpaB/PvcC/4-BUDH"/>
</dbReference>
<dbReference type="GO" id="GO:0016627">
    <property type="term" value="F:oxidoreductase activity, acting on the CH-CH group of donors"/>
    <property type="evidence" value="ECO:0007669"/>
    <property type="project" value="InterPro"/>
</dbReference>
<keyword evidence="8" id="KW-1185">Reference proteome</keyword>
<keyword evidence="2 4" id="KW-0274">FAD</keyword>
<keyword evidence="3" id="KW-0560">Oxidoreductase</keyword>
<proteinExistence type="predicted"/>
<reference evidence="7" key="1">
    <citation type="submission" date="2021-03" db="EMBL/GenBank/DDBJ databases">
        <title>Antimicrobial resistance genes in bacteria isolated from Japanese honey, and their potential for conferring macrolide and lincosamide resistance in the American foulbrood pathogen Paenibacillus larvae.</title>
        <authorList>
            <person name="Okamoto M."/>
            <person name="Kumagai M."/>
            <person name="Kanamori H."/>
            <person name="Takamatsu D."/>
        </authorList>
    </citation>
    <scope>NUCLEOTIDE SEQUENCE</scope>
    <source>
        <strain evidence="7">J2TS6</strain>
    </source>
</reference>
<dbReference type="AlphaFoldDB" id="A0A919XHG6"/>
<accession>A0A919XHG6</accession>
<protein>
    <submittedName>
        <fullName evidence="7">4-hydroxyphenylacetate 3-monooxygenase</fullName>
    </submittedName>
</protein>
<gene>
    <name evidence="7" type="primary">yoaI</name>
    <name evidence="7" type="ORF">J2TS6_21610</name>
</gene>
<dbReference type="Gene3D" id="2.40.110.10">
    <property type="entry name" value="Butyryl-CoA Dehydrogenase, subunit A, domain 2"/>
    <property type="match status" value="1"/>
</dbReference>
<dbReference type="Pfam" id="PF03241">
    <property type="entry name" value="HpaB"/>
    <property type="match status" value="1"/>
</dbReference>
<dbReference type="EMBL" id="BORQ01000002">
    <property type="protein sequence ID" value="GIO31020.1"/>
    <property type="molecule type" value="Genomic_DNA"/>
</dbReference>
<organism evidence="7 8">
    <name type="scientific">Paenibacillus albilobatus</name>
    <dbReference type="NCBI Taxonomy" id="2716884"/>
    <lineage>
        <taxon>Bacteria</taxon>
        <taxon>Bacillati</taxon>
        <taxon>Bacillota</taxon>
        <taxon>Bacilli</taxon>
        <taxon>Bacillales</taxon>
        <taxon>Paenibacillaceae</taxon>
        <taxon>Paenibacillus</taxon>
    </lineage>
</organism>
<dbReference type="GO" id="GO:0050660">
    <property type="term" value="F:flavin adenine dinucleotide binding"/>
    <property type="evidence" value="ECO:0007669"/>
    <property type="project" value="InterPro"/>
</dbReference>
<dbReference type="PANTHER" id="PTHR36117">
    <property type="entry name" value="4-HYDROXYPHENYLACETATE 3-MONOOXYGENASE-RELATED"/>
    <property type="match status" value="1"/>
</dbReference>
<comment type="caution">
    <text evidence="7">The sequence shown here is derived from an EMBL/GenBank/DDBJ whole genome shotgun (WGS) entry which is preliminary data.</text>
</comment>
<evidence type="ECO:0000313" key="8">
    <source>
        <dbReference type="Proteomes" id="UP000679779"/>
    </source>
</evidence>
<dbReference type="Gene3D" id="1.10.3140.10">
    <property type="entry name" value="4-hydroxybutyryl-coa dehydratase, domain 1"/>
    <property type="match status" value="1"/>
</dbReference>
<evidence type="ECO:0000256" key="3">
    <source>
        <dbReference type="ARBA" id="ARBA00023002"/>
    </source>
</evidence>
<dbReference type="SUPFAM" id="SSF47203">
    <property type="entry name" value="Acyl-CoA dehydrogenase C-terminal domain-like"/>
    <property type="match status" value="1"/>
</dbReference>
<name>A0A919XHG6_9BACL</name>
<dbReference type="PANTHER" id="PTHR36117:SF3">
    <property type="entry name" value="4-HYDROXYPHENYLACETATE 3-MONOOXYGENASE-RELATED"/>
    <property type="match status" value="1"/>
</dbReference>
<dbReference type="InterPro" id="IPR024674">
    <property type="entry name" value="HpaB/PvcC/4-BUDH_N"/>
</dbReference>
<evidence type="ECO:0000256" key="1">
    <source>
        <dbReference type="ARBA" id="ARBA00022630"/>
    </source>
</evidence>
<dbReference type="Gene3D" id="1.20.140.10">
    <property type="entry name" value="Butyryl-CoA Dehydrogenase, subunit A, domain 3"/>
    <property type="match status" value="1"/>
</dbReference>
<keyword evidence="1" id="KW-0285">Flavoprotein</keyword>
<dbReference type="RefSeq" id="WP_160041508.1">
    <property type="nucleotide sequence ID" value="NZ_BORQ01000002.1"/>
</dbReference>
<dbReference type="InterPro" id="IPR012687">
    <property type="entry name" value="HpaB_Deino-type"/>
</dbReference>
<dbReference type="SUPFAM" id="SSF56645">
    <property type="entry name" value="Acyl-CoA dehydrogenase NM domain-like"/>
    <property type="match status" value="1"/>
</dbReference>
<dbReference type="PIRSF" id="PIRSF000331">
    <property type="entry name" value="HpaA_HpaB"/>
    <property type="match status" value="1"/>
</dbReference>
<dbReference type="InterPro" id="IPR009100">
    <property type="entry name" value="AcylCoA_DH/oxidase_NM_dom_sf"/>
</dbReference>